<evidence type="ECO:0000313" key="2">
    <source>
        <dbReference type="EMBL" id="EJK64692.1"/>
    </source>
</evidence>
<feature type="non-terminal residue" evidence="2">
    <location>
        <position position="1"/>
    </location>
</feature>
<protein>
    <recommendedName>
        <fullName evidence="4">Cyclin C-terminal domain-containing protein</fullName>
    </recommendedName>
</protein>
<accession>K0T2T9</accession>
<gene>
    <name evidence="2" type="ORF">THAOC_14546</name>
</gene>
<evidence type="ECO:0000256" key="1">
    <source>
        <dbReference type="SAM" id="MobiDB-lite"/>
    </source>
</evidence>
<dbReference type="OMA" id="THACEED"/>
<dbReference type="OrthoDB" id="10671946at2759"/>
<dbReference type="AlphaFoldDB" id="K0T2T9"/>
<evidence type="ECO:0008006" key="4">
    <source>
        <dbReference type="Google" id="ProtNLM"/>
    </source>
</evidence>
<dbReference type="Proteomes" id="UP000266841">
    <property type="component" value="Unassembled WGS sequence"/>
</dbReference>
<reference evidence="2 3" key="1">
    <citation type="journal article" date="2012" name="Genome Biol.">
        <title>Genome and low-iron response of an oceanic diatom adapted to chronic iron limitation.</title>
        <authorList>
            <person name="Lommer M."/>
            <person name="Specht M."/>
            <person name="Roy A.S."/>
            <person name="Kraemer L."/>
            <person name="Andreson R."/>
            <person name="Gutowska M.A."/>
            <person name="Wolf J."/>
            <person name="Bergner S.V."/>
            <person name="Schilhabel M.B."/>
            <person name="Klostermeier U.C."/>
            <person name="Beiko R.G."/>
            <person name="Rosenstiel P."/>
            <person name="Hippler M."/>
            <person name="Laroche J."/>
        </authorList>
    </citation>
    <scope>NUCLEOTIDE SEQUENCE [LARGE SCALE GENOMIC DNA]</scope>
    <source>
        <strain evidence="2 3">CCMP1005</strain>
    </source>
</reference>
<proteinExistence type="predicted"/>
<comment type="caution">
    <text evidence="2">The sequence shown here is derived from an EMBL/GenBank/DDBJ whole genome shotgun (WGS) entry which is preliminary data.</text>
</comment>
<feature type="region of interest" description="Disordered" evidence="1">
    <location>
        <begin position="346"/>
        <end position="373"/>
    </location>
</feature>
<name>K0T2T9_THAOC</name>
<dbReference type="EMBL" id="AGNL01016977">
    <property type="protein sequence ID" value="EJK64692.1"/>
    <property type="molecule type" value="Genomic_DNA"/>
</dbReference>
<keyword evidence="3" id="KW-1185">Reference proteome</keyword>
<evidence type="ECO:0000313" key="3">
    <source>
        <dbReference type="Proteomes" id="UP000266841"/>
    </source>
</evidence>
<sequence length="373" mass="41440">LRAAQRSAACGRGSAAAAAAFQQEECQVHQNRSEDAQVDAVAGRSLEGLLAIEKNSIAPAPALRSSRVNATWRRRVVTWFSSVIQALSRRDDTERPDRGVVDQLLFRRLAIHNAVHLLDSHIMMCDEQQSIQFRNSSAYQILATACLQLGLRLAKNHIDDMLRNDAARQVQEECQGLHRSNRVENLVDVGEAVGNTADSFFSFQVPTAEEILRLSTVPGSMSEKQLIRMLGEITETSRSSLKLMATAPLFIDAGCRRLTTTSDSLTFSQAEANEALRLADAYLLDSTSALVRPSVVACAAITVAIRKASQEDLLSLRRKVHRKIFGHLSDSSRLREARKVEARLQSHAMRSSRHRQQPRRENINEAHLISLDD</sequence>
<dbReference type="eggNOG" id="ENOG502QZ3H">
    <property type="taxonomic scope" value="Eukaryota"/>
</dbReference>
<organism evidence="2 3">
    <name type="scientific">Thalassiosira oceanica</name>
    <name type="common">Marine diatom</name>
    <dbReference type="NCBI Taxonomy" id="159749"/>
    <lineage>
        <taxon>Eukaryota</taxon>
        <taxon>Sar</taxon>
        <taxon>Stramenopiles</taxon>
        <taxon>Ochrophyta</taxon>
        <taxon>Bacillariophyta</taxon>
        <taxon>Coscinodiscophyceae</taxon>
        <taxon>Thalassiosirophycidae</taxon>
        <taxon>Thalassiosirales</taxon>
        <taxon>Thalassiosiraceae</taxon>
        <taxon>Thalassiosira</taxon>
    </lineage>
</organism>